<keyword evidence="1" id="KW-0479">Metal-binding</keyword>
<dbReference type="InterPro" id="IPR016192">
    <property type="entry name" value="APOBEC/CMP_deaminase_Zn-bd"/>
</dbReference>
<dbReference type="PANTHER" id="PTHR11079">
    <property type="entry name" value="CYTOSINE DEAMINASE FAMILY MEMBER"/>
    <property type="match status" value="1"/>
</dbReference>
<protein>
    <submittedName>
        <fullName evidence="4">Nucleoside deaminase</fullName>
    </submittedName>
</protein>
<dbReference type="Pfam" id="PF00383">
    <property type="entry name" value="dCMP_cyt_deam_1"/>
    <property type="match status" value="1"/>
</dbReference>
<name>A0ABT1BSL6_9BURK</name>
<evidence type="ECO:0000313" key="4">
    <source>
        <dbReference type="EMBL" id="MCO5979235.1"/>
    </source>
</evidence>
<dbReference type="PROSITE" id="PS51747">
    <property type="entry name" value="CYT_DCMP_DEAMINASES_2"/>
    <property type="match status" value="1"/>
</dbReference>
<keyword evidence="2" id="KW-0862">Zinc</keyword>
<keyword evidence="5" id="KW-1185">Reference proteome</keyword>
<dbReference type="PROSITE" id="PS00903">
    <property type="entry name" value="CYT_DCMP_DEAMINASES_1"/>
    <property type="match status" value="1"/>
</dbReference>
<dbReference type="EMBL" id="JAMXMC010000018">
    <property type="protein sequence ID" value="MCO5979235.1"/>
    <property type="molecule type" value="Genomic_DNA"/>
</dbReference>
<feature type="domain" description="CMP/dCMP-type deaminase" evidence="3">
    <location>
        <begin position="6"/>
        <end position="119"/>
    </location>
</feature>
<evidence type="ECO:0000259" key="3">
    <source>
        <dbReference type="PROSITE" id="PS51747"/>
    </source>
</evidence>
<gene>
    <name evidence="4" type="ORF">M0L44_21255</name>
</gene>
<evidence type="ECO:0000256" key="1">
    <source>
        <dbReference type="ARBA" id="ARBA00022723"/>
    </source>
</evidence>
<evidence type="ECO:0000256" key="2">
    <source>
        <dbReference type="ARBA" id="ARBA00022833"/>
    </source>
</evidence>
<dbReference type="Gene3D" id="3.40.140.10">
    <property type="entry name" value="Cytidine Deaminase, domain 2"/>
    <property type="match status" value="1"/>
</dbReference>
<sequence length="166" mass="17720">MPEINDADARLLRRAIELSAVATSNGNRPFGAVIGSASGELLAEAANSNRQTGDCTAHAEVMALHEAATKGLSREVLAQATMYASGEPCVMCAGAIFWSGIGRVVFGIDAVRMRAFRKLDSGAGDLEWSCEDIYARSPRPIEVHGPVLLEEATAPHTAYWARFQAD</sequence>
<dbReference type="RefSeq" id="WP_252772185.1">
    <property type="nucleotide sequence ID" value="NZ_JAMXMC010000018.1"/>
</dbReference>
<dbReference type="CDD" id="cd01285">
    <property type="entry name" value="nucleoside_deaminase"/>
    <property type="match status" value="1"/>
</dbReference>
<dbReference type="InterPro" id="IPR016193">
    <property type="entry name" value="Cytidine_deaminase-like"/>
</dbReference>
<dbReference type="Proteomes" id="UP001204851">
    <property type="component" value="Unassembled WGS sequence"/>
</dbReference>
<evidence type="ECO:0000313" key="5">
    <source>
        <dbReference type="Proteomes" id="UP001204851"/>
    </source>
</evidence>
<accession>A0ABT1BSL6</accession>
<comment type="caution">
    <text evidence="4">The sequence shown here is derived from an EMBL/GenBank/DDBJ whole genome shotgun (WGS) entry which is preliminary data.</text>
</comment>
<reference evidence="4 5" key="1">
    <citation type="submission" date="2022-06" db="EMBL/GenBank/DDBJ databases">
        <title>Ideonella sp. NS12-5 Genome sequencing and assembly.</title>
        <authorList>
            <person name="Jung Y."/>
        </authorList>
    </citation>
    <scope>NUCLEOTIDE SEQUENCE [LARGE SCALE GENOMIC DNA]</scope>
    <source>
        <strain evidence="4 5">NS12-5</strain>
    </source>
</reference>
<proteinExistence type="predicted"/>
<dbReference type="InterPro" id="IPR002125">
    <property type="entry name" value="CMP_dCMP_dom"/>
</dbReference>
<dbReference type="SUPFAM" id="SSF53927">
    <property type="entry name" value="Cytidine deaminase-like"/>
    <property type="match status" value="1"/>
</dbReference>
<organism evidence="4 5">
    <name type="scientific">Ideonella oryzae</name>
    <dbReference type="NCBI Taxonomy" id="2937441"/>
    <lineage>
        <taxon>Bacteria</taxon>
        <taxon>Pseudomonadati</taxon>
        <taxon>Pseudomonadota</taxon>
        <taxon>Betaproteobacteria</taxon>
        <taxon>Burkholderiales</taxon>
        <taxon>Sphaerotilaceae</taxon>
        <taxon>Ideonella</taxon>
    </lineage>
</organism>
<dbReference type="PANTHER" id="PTHR11079:SF202">
    <property type="entry name" value="TRNA-SPECIFIC ADENOSINE DEAMINASE"/>
    <property type="match status" value="1"/>
</dbReference>